<keyword evidence="2 8" id="KW-0436">Ligase</keyword>
<feature type="active site" evidence="8">
    <location>
        <position position="196"/>
    </location>
</feature>
<dbReference type="EC" id="6.3.5.3" evidence="8"/>
<dbReference type="Gene3D" id="3.40.50.880">
    <property type="match status" value="1"/>
</dbReference>
<reference evidence="9" key="1">
    <citation type="journal article" date="2013" name="Extremophiles">
        <title>Proteinivorax tanatarense gen. nov., sp. nov., an anaerobic, haloalkaliphilic, proteolytic bacterium isolated from a decaying algal bloom, and proposal of Proteinivoraceae fam. nov.</title>
        <authorList>
            <person name="Kevbrin V."/>
            <person name="Boltyanskaya Y."/>
            <person name="Zhilina T."/>
            <person name="Kolganova T."/>
            <person name="Lavrentjeva E."/>
            <person name="Kuznetsov B."/>
        </authorList>
    </citation>
    <scope>NUCLEOTIDE SEQUENCE</scope>
    <source>
        <strain evidence="9">Z-910T</strain>
    </source>
</reference>
<keyword evidence="7 8" id="KW-0315">Glutamine amidotransferase</keyword>
<dbReference type="FunFam" id="3.40.50.880:FF:000019">
    <property type="entry name" value="Phosphoribosylformylglycinamidine synthase subunit PurQ"/>
    <property type="match status" value="1"/>
</dbReference>
<dbReference type="NCBIfam" id="TIGR01737">
    <property type="entry name" value="FGAM_synth_I"/>
    <property type="match status" value="1"/>
</dbReference>
<name>A0AAU7VKG1_9FIRM</name>
<reference evidence="9" key="2">
    <citation type="submission" date="2024-06" db="EMBL/GenBank/DDBJ databases">
        <authorList>
            <person name="Petrova K.O."/>
            <person name="Toshchakov S.V."/>
            <person name="Boltjanskaja Y.V."/>
            <person name="Kevbrin V."/>
        </authorList>
    </citation>
    <scope>NUCLEOTIDE SEQUENCE</scope>
    <source>
        <strain evidence="9">Z-910T</strain>
    </source>
</reference>
<dbReference type="EC" id="3.5.1.2" evidence="8"/>
<evidence type="ECO:0000256" key="7">
    <source>
        <dbReference type="ARBA" id="ARBA00022962"/>
    </source>
</evidence>
<dbReference type="InterPro" id="IPR029062">
    <property type="entry name" value="Class_I_gatase-like"/>
</dbReference>
<dbReference type="CDD" id="cd01740">
    <property type="entry name" value="GATase1_FGAR_AT"/>
    <property type="match status" value="1"/>
</dbReference>
<dbReference type="Pfam" id="PF13507">
    <property type="entry name" value="GATase_5"/>
    <property type="match status" value="1"/>
</dbReference>
<accession>A0AAU7VKG1</accession>
<comment type="catalytic activity">
    <reaction evidence="8">
        <text>L-glutamine + H2O = L-glutamate + NH4(+)</text>
        <dbReference type="Rhea" id="RHEA:15889"/>
        <dbReference type="ChEBI" id="CHEBI:15377"/>
        <dbReference type="ChEBI" id="CHEBI:28938"/>
        <dbReference type="ChEBI" id="CHEBI:29985"/>
        <dbReference type="ChEBI" id="CHEBI:58359"/>
        <dbReference type="EC" id="3.5.1.2"/>
    </reaction>
</comment>
<dbReference type="RefSeq" id="WP_350343287.1">
    <property type="nucleotide sequence ID" value="NZ_CP158367.1"/>
</dbReference>
<evidence type="ECO:0000256" key="3">
    <source>
        <dbReference type="ARBA" id="ARBA00022741"/>
    </source>
</evidence>
<dbReference type="GO" id="GO:0006189">
    <property type="term" value="P:'de novo' IMP biosynthetic process"/>
    <property type="evidence" value="ECO:0007669"/>
    <property type="project" value="UniProtKB-UniRule"/>
</dbReference>
<sequence>MKFAVIVFPGSNCDKDAQYAVESLGHNCRLLWHKDTSLPKDVDCIILPGGFSYGDYLRSGAIARFSPIMEAVIKFAERGGLVIGICNGFQILLESGLLPGALMKNNSTKFICKRQKLNVANNSTAFTNKYKRNEEITLPIAHGDGNYYVSKDEYKKLKENNQILFTYSDNPNGSSFDIAGICNDKGNVAGMMPHPERAIEEILGGKDGAKVFTSIVKNFQGRV</sequence>
<dbReference type="AlphaFoldDB" id="A0AAU7VKG1"/>
<dbReference type="HAMAP" id="MF_00421">
    <property type="entry name" value="PurQ"/>
    <property type="match status" value="1"/>
</dbReference>
<dbReference type="PIRSF" id="PIRSF001586">
    <property type="entry name" value="FGAM_synth_I"/>
    <property type="match status" value="1"/>
</dbReference>
<protein>
    <recommendedName>
        <fullName evidence="8">Phosphoribosylformylglycinamidine synthase subunit PurQ</fullName>
        <shortName evidence="8">FGAM synthase</shortName>
        <ecNumber evidence="8">6.3.5.3</ecNumber>
    </recommendedName>
    <alternativeName>
        <fullName evidence="8">Formylglycinamide ribonucleotide amidotransferase subunit I</fullName>
        <shortName evidence="8">FGAR amidotransferase I</shortName>
        <shortName evidence="8">FGAR-AT I</shortName>
    </alternativeName>
    <alternativeName>
        <fullName evidence="8">Glutaminase PurQ</fullName>
        <ecNumber evidence="8">3.5.1.2</ecNumber>
    </alternativeName>
    <alternativeName>
        <fullName evidence="8">Phosphoribosylformylglycinamidine synthase subunit I</fullName>
    </alternativeName>
</protein>
<evidence type="ECO:0000256" key="6">
    <source>
        <dbReference type="ARBA" id="ARBA00022840"/>
    </source>
</evidence>
<dbReference type="InterPro" id="IPR010075">
    <property type="entry name" value="PRibForGlyAmidine_synth_PurQ"/>
</dbReference>
<comment type="catalytic activity">
    <reaction evidence="8">
        <text>N(2)-formyl-N(1)-(5-phospho-beta-D-ribosyl)glycinamide + L-glutamine + ATP + H2O = 2-formamido-N(1)-(5-O-phospho-beta-D-ribosyl)acetamidine + L-glutamate + ADP + phosphate + H(+)</text>
        <dbReference type="Rhea" id="RHEA:17129"/>
        <dbReference type="ChEBI" id="CHEBI:15377"/>
        <dbReference type="ChEBI" id="CHEBI:15378"/>
        <dbReference type="ChEBI" id="CHEBI:29985"/>
        <dbReference type="ChEBI" id="CHEBI:30616"/>
        <dbReference type="ChEBI" id="CHEBI:43474"/>
        <dbReference type="ChEBI" id="CHEBI:58359"/>
        <dbReference type="ChEBI" id="CHEBI:147286"/>
        <dbReference type="ChEBI" id="CHEBI:147287"/>
        <dbReference type="ChEBI" id="CHEBI:456216"/>
        <dbReference type="EC" id="6.3.5.3"/>
    </reaction>
</comment>
<comment type="function">
    <text evidence="8">Part of the phosphoribosylformylglycinamidine synthase complex involved in the purines biosynthetic pathway. Catalyzes the ATP-dependent conversion of formylglycinamide ribonucleotide (FGAR) and glutamine to yield formylglycinamidine ribonucleotide (FGAM) and glutamate. The FGAM synthase complex is composed of three subunits. PurQ produces an ammonia molecule by converting glutamine to glutamate. PurL transfers the ammonia molecule to FGAR to form FGAM in an ATP-dependent manner. PurS interacts with PurQ and PurL and is thought to assist in the transfer of the ammonia molecule from PurQ to PurL.</text>
</comment>
<dbReference type="PANTHER" id="PTHR47552">
    <property type="entry name" value="PHOSPHORIBOSYLFORMYLGLYCINAMIDINE SYNTHASE SUBUNIT PURQ"/>
    <property type="match status" value="1"/>
</dbReference>
<evidence type="ECO:0000256" key="1">
    <source>
        <dbReference type="ARBA" id="ARBA00022490"/>
    </source>
</evidence>
<dbReference type="GO" id="GO:0005524">
    <property type="term" value="F:ATP binding"/>
    <property type="evidence" value="ECO:0007669"/>
    <property type="project" value="UniProtKB-KW"/>
</dbReference>
<dbReference type="SMART" id="SM01211">
    <property type="entry name" value="GATase_5"/>
    <property type="match status" value="1"/>
</dbReference>
<comment type="subunit">
    <text evidence="8">Part of the FGAM synthase complex composed of 1 PurL, 1 PurQ and 2 PurS subunits.</text>
</comment>
<dbReference type="PROSITE" id="PS51273">
    <property type="entry name" value="GATASE_TYPE_1"/>
    <property type="match status" value="1"/>
</dbReference>
<dbReference type="PANTHER" id="PTHR47552:SF1">
    <property type="entry name" value="PHOSPHORIBOSYLFORMYLGLYCINAMIDINE SYNTHASE SUBUNIT PURQ"/>
    <property type="match status" value="1"/>
</dbReference>
<proteinExistence type="inferred from homology"/>
<feature type="active site" description="Nucleophile" evidence="8">
    <location>
        <position position="86"/>
    </location>
</feature>
<feature type="active site" evidence="8">
    <location>
        <position position="194"/>
    </location>
</feature>
<keyword evidence="4 8" id="KW-0658">Purine biosynthesis</keyword>
<comment type="subcellular location">
    <subcellularLocation>
        <location evidence="8">Cytoplasm</location>
    </subcellularLocation>
</comment>
<comment type="pathway">
    <text evidence="8">Purine metabolism; IMP biosynthesis via de novo pathway; 5-amino-1-(5-phospho-D-ribosyl)imidazole from N(2)-formyl-N(1)-(5-phospho-D-ribosyl)glycinamide: step 1/2.</text>
</comment>
<dbReference type="SUPFAM" id="SSF52317">
    <property type="entry name" value="Class I glutamine amidotransferase-like"/>
    <property type="match status" value="1"/>
</dbReference>
<dbReference type="GO" id="GO:0004642">
    <property type="term" value="F:phosphoribosylformylglycinamidine synthase activity"/>
    <property type="evidence" value="ECO:0007669"/>
    <property type="project" value="UniProtKB-UniRule"/>
</dbReference>
<gene>
    <name evidence="8 9" type="primary">purQ</name>
    <name evidence="9" type="ORF">PRVXT_002579</name>
</gene>
<dbReference type="GO" id="GO:0004359">
    <property type="term" value="F:glutaminase activity"/>
    <property type="evidence" value="ECO:0007669"/>
    <property type="project" value="UniProtKB-EC"/>
</dbReference>
<keyword evidence="1 8" id="KW-0963">Cytoplasm</keyword>
<evidence type="ECO:0000313" key="9">
    <source>
        <dbReference type="EMBL" id="XBX74535.1"/>
    </source>
</evidence>
<dbReference type="NCBIfam" id="NF002957">
    <property type="entry name" value="PRK03619.1"/>
    <property type="match status" value="1"/>
</dbReference>
<evidence type="ECO:0000256" key="2">
    <source>
        <dbReference type="ARBA" id="ARBA00022598"/>
    </source>
</evidence>
<keyword evidence="3 8" id="KW-0547">Nucleotide-binding</keyword>
<evidence type="ECO:0000256" key="4">
    <source>
        <dbReference type="ARBA" id="ARBA00022755"/>
    </source>
</evidence>
<organism evidence="9">
    <name type="scientific">Proteinivorax tanatarense</name>
    <dbReference type="NCBI Taxonomy" id="1260629"/>
    <lineage>
        <taxon>Bacteria</taxon>
        <taxon>Bacillati</taxon>
        <taxon>Bacillota</taxon>
        <taxon>Clostridia</taxon>
        <taxon>Eubacteriales</taxon>
        <taxon>Proteinivoracaceae</taxon>
        <taxon>Proteinivorax</taxon>
    </lineage>
</organism>
<dbReference type="EMBL" id="CP158367">
    <property type="protein sequence ID" value="XBX74535.1"/>
    <property type="molecule type" value="Genomic_DNA"/>
</dbReference>
<keyword evidence="6 8" id="KW-0067">ATP-binding</keyword>
<dbReference type="GO" id="GO:0005737">
    <property type="term" value="C:cytoplasm"/>
    <property type="evidence" value="ECO:0007669"/>
    <property type="project" value="UniProtKB-SubCell"/>
</dbReference>
<evidence type="ECO:0000256" key="5">
    <source>
        <dbReference type="ARBA" id="ARBA00022801"/>
    </source>
</evidence>
<keyword evidence="5 8" id="KW-0378">Hydrolase</keyword>
<evidence type="ECO:0000256" key="8">
    <source>
        <dbReference type="HAMAP-Rule" id="MF_00421"/>
    </source>
</evidence>